<accession>A0A497E5J7</accession>
<dbReference type="InterPro" id="IPR003731">
    <property type="entry name" value="Di-Nase_FeMo-co_biosynth"/>
</dbReference>
<dbReference type="Gene3D" id="3.30.420.130">
    <property type="entry name" value="Dinitrogenase iron-molybdenum cofactor biosynthesis domain"/>
    <property type="match status" value="1"/>
</dbReference>
<comment type="caution">
    <text evidence="2">The sequence shown here is derived from an EMBL/GenBank/DDBJ whole genome shotgun (WGS) entry which is preliminary data.</text>
</comment>
<organism evidence="2 3">
    <name type="scientific">Aerophobetes bacterium</name>
    <dbReference type="NCBI Taxonomy" id="2030807"/>
    <lineage>
        <taxon>Bacteria</taxon>
        <taxon>Candidatus Aerophobota</taxon>
    </lineage>
</organism>
<evidence type="ECO:0000313" key="2">
    <source>
        <dbReference type="EMBL" id="RLE10448.1"/>
    </source>
</evidence>
<protein>
    <submittedName>
        <fullName evidence="2">Dinitrogenase iron-molybdenum cofactor</fullName>
    </submittedName>
</protein>
<dbReference type="AlphaFoldDB" id="A0A497E5J7"/>
<dbReference type="PANTHER" id="PTHR33937:SF5">
    <property type="entry name" value="IRON-MOLYBDENUM COFACTOR-BINDING PROTEIN"/>
    <property type="match status" value="1"/>
</dbReference>
<dbReference type="Pfam" id="PF02579">
    <property type="entry name" value="Nitro_FeMo-Co"/>
    <property type="match status" value="1"/>
</dbReference>
<dbReference type="EMBL" id="QMPZ01000008">
    <property type="protein sequence ID" value="RLE10448.1"/>
    <property type="molecule type" value="Genomic_DNA"/>
</dbReference>
<feature type="domain" description="Dinitrogenase iron-molybdenum cofactor biosynthesis" evidence="1">
    <location>
        <begin position="18"/>
        <end position="108"/>
    </location>
</feature>
<dbReference type="InterPro" id="IPR036105">
    <property type="entry name" value="DiNase_FeMo-co_biosyn_sf"/>
</dbReference>
<evidence type="ECO:0000313" key="3">
    <source>
        <dbReference type="Proteomes" id="UP000279422"/>
    </source>
</evidence>
<dbReference type="Proteomes" id="UP000279422">
    <property type="component" value="Unassembled WGS sequence"/>
</dbReference>
<evidence type="ECO:0000259" key="1">
    <source>
        <dbReference type="Pfam" id="PF02579"/>
    </source>
</evidence>
<gene>
    <name evidence="2" type="ORF">DRJ00_01445</name>
</gene>
<proteinExistence type="predicted"/>
<dbReference type="PANTHER" id="PTHR33937">
    <property type="entry name" value="IRON-MOLYBDENUM PROTEIN-RELATED-RELATED"/>
    <property type="match status" value="1"/>
</dbReference>
<sequence>MELLVAFGTDDGKNLKGDDHVGMSKYFYIYRISQDKKEFVEKRENVKIKADESMKHGDPRKAKATASVLKGVDVLVGRRFGPNLPRLLKKFVCVIVRTDTISSAIKLVCDNMDRIVEEKNKGEERRHIVLKASEARLT</sequence>
<reference evidence="2 3" key="1">
    <citation type="submission" date="2018-06" db="EMBL/GenBank/DDBJ databases">
        <title>Extensive metabolic versatility and redundancy in microbially diverse, dynamic hydrothermal sediments.</title>
        <authorList>
            <person name="Dombrowski N."/>
            <person name="Teske A."/>
            <person name="Baker B.J."/>
        </authorList>
    </citation>
    <scope>NUCLEOTIDE SEQUENCE [LARGE SCALE GENOMIC DNA]</scope>
    <source>
        <strain evidence="2">B47_G16</strain>
    </source>
</reference>
<dbReference type="SUPFAM" id="SSF53146">
    <property type="entry name" value="Nitrogenase accessory factor-like"/>
    <property type="match status" value="1"/>
</dbReference>
<dbReference type="InterPro" id="IPR051840">
    <property type="entry name" value="NifX/NifY_domain"/>
</dbReference>
<name>A0A497E5J7_UNCAE</name>